<gene>
    <name evidence="7 9" type="primary">rpmE</name>
    <name evidence="9" type="ORF">CM1_01520</name>
</gene>
<keyword evidence="2 7" id="KW-0699">rRNA-binding</keyword>
<dbReference type="PANTHER" id="PTHR33280:SF1">
    <property type="entry name" value="LARGE RIBOSOMAL SUBUNIT PROTEIN BL31C"/>
    <property type="match status" value="1"/>
</dbReference>
<comment type="function">
    <text evidence="7">Binds the 23S rRNA.</text>
</comment>
<protein>
    <recommendedName>
        <fullName evidence="6 7">Large ribosomal subunit protein bL31</fullName>
    </recommendedName>
</protein>
<proteinExistence type="inferred from homology"/>
<dbReference type="InterPro" id="IPR034704">
    <property type="entry name" value="Ribosomal_bL28/bL31-like_sf"/>
</dbReference>
<dbReference type="PROSITE" id="PS01143">
    <property type="entry name" value="RIBOSOMAL_L31"/>
    <property type="match status" value="1"/>
</dbReference>
<keyword evidence="3 7" id="KW-0694">RNA-binding</keyword>
<dbReference type="AlphaFoldDB" id="A0ABC7ZIN9"/>
<sequence length="97" mass="10954">MKKAIHFQSQPVVFNCASCNSNFTIDSTAKQKDLAIDICGKCHPFYIGQLTKQTVHGRAEKLSQKFNAGKAFLENKTKKSNQAKVEKQTRHRSINEL</sequence>
<dbReference type="KEGG" id="mgx:CM1_01520"/>
<accession>A0ABC7ZIN9</accession>
<dbReference type="InterPro" id="IPR027491">
    <property type="entry name" value="Ribosomal_bL31_A"/>
</dbReference>
<evidence type="ECO:0000313" key="10">
    <source>
        <dbReference type="Proteomes" id="UP000005254"/>
    </source>
</evidence>
<evidence type="ECO:0000256" key="7">
    <source>
        <dbReference type="HAMAP-Rule" id="MF_00501"/>
    </source>
</evidence>
<keyword evidence="4 7" id="KW-0689">Ribosomal protein</keyword>
<dbReference type="EMBL" id="CP003772">
    <property type="protein sequence ID" value="AFQ04076.1"/>
    <property type="molecule type" value="Genomic_DNA"/>
</dbReference>
<dbReference type="PRINTS" id="PR01249">
    <property type="entry name" value="RIBOSOMALL31"/>
</dbReference>
<feature type="compositionally biased region" description="Basic and acidic residues" evidence="8">
    <location>
        <begin position="84"/>
        <end position="97"/>
    </location>
</feature>
<evidence type="ECO:0000313" key="9">
    <source>
        <dbReference type="EMBL" id="AFQ04076.1"/>
    </source>
</evidence>
<keyword evidence="5 7" id="KW-0687">Ribonucleoprotein</keyword>
<dbReference type="Proteomes" id="UP000005254">
    <property type="component" value="Chromosome"/>
</dbReference>
<comment type="similarity">
    <text evidence="1 7">Belongs to the bacterial ribosomal protein bL31 family. Type A subfamily.</text>
</comment>
<name>A0ABC7ZIN9_MYCGT</name>
<dbReference type="SUPFAM" id="SSF143800">
    <property type="entry name" value="L28p-like"/>
    <property type="match status" value="1"/>
</dbReference>
<evidence type="ECO:0000256" key="8">
    <source>
        <dbReference type="SAM" id="MobiDB-lite"/>
    </source>
</evidence>
<evidence type="ECO:0000256" key="1">
    <source>
        <dbReference type="ARBA" id="ARBA00009296"/>
    </source>
</evidence>
<evidence type="ECO:0000256" key="4">
    <source>
        <dbReference type="ARBA" id="ARBA00022980"/>
    </source>
</evidence>
<dbReference type="GO" id="GO:0006412">
    <property type="term" value="P:translation"/>
    <property type="evidence" value="ECO:0007669"/>
    <property type="project" value="UniProtKB-UniRule"/>
</dbReference>
<dbReference type="InterPro" id="IPR042105">
    <property type="entry name" value="Ribosomal_bL31_sf"/>
</dbReference>
<dbReference type="HAMAP" id="MF_00501">
    <property type="entry name" value="Ribosomal_bL31_1"/>
    <property type="match status" value="1"/>
</dbReference>
<dbReference type="RefSeq" id="WP_010869398.1">
    <property type="nucleotide sequence ID" value="NC_018497.1"/>
</dbReference>
<dbReference type="GeneID" id="99647116"/>
<dbReference type="Pfam" id="PF01197">
    <property type="entry name" value="Ribosomal_L31"/>
    <property type="match status" value="1"/>
</dbReference>
<dbReference type="NCBIfam" id="TIGR00105">
    <property type="entry name" value="L31"/>
    <property type="match status" value="1"/>
</dbReference>
<dbReference type="NCBIfam" id="NF000612">
    <property type="entry name" value="PRK00019.1"/>
    <property type="match status" value="1"/>
</dbReference>
<dbReference type="InterPro" id="IPR002150">
    <property type="entry name" value="Ribosomal_bL31"/>
</dbReference>
<reference evidence="9 10" key="1">
    <citation type="journal article" date="2012" name="J. Bacteriol.">
        <title>Draft Genome Sequences of Four Axenic Mycoplasma genitalium Strains Isolated from Denmark, Japan, and Australia.</title>
        <authorList>
            <person name="McGowin C.L."/>
            <person name="Ma L."/>
            <person name="Jensen J.S."/>
            <person name="Mancuso M.M."/>
            <person name="Hamasuna R."/>
            <person name="Adegboye D."/>
            <person name="Martin D.H."/>
        </authorList>
    </citation>
    <scope>NUCLEOTIDE SEQUENCE [LARGE SCALE GENOMIC DNA]</scope>
    <source>
        <strain evidence="9 10">M6320</strain>
    </source>
</reference>
<feature type="region of interest" description="Disordered" evidence="8">
    <location>
        <begin position="75"/>
        <end position="97"/>
    </location>
</feature>
<evidence type="ECO:0000256" key="2">
    <source>
        <dbReference type="ARBA" id="ARBA00022730"/>
    </source>
</evidence>
<comment type="subunit">
    <text evidence="7">Part of the 50S ribosomal subunit.</text>
</comment>
<dbReference type="GO" id="GO:0019843">
    <property type="term" value="F:rRNA binding"/>
    <property type="evidence" value="ECO:0007669"/>
    <property type="project" value="UniProtKB-KW"/>
</dbReference>
<evidence type="ECO:0000256" key="6">
    <source>
        <dbReference type="ARBA" id="ARBA00035687"/>
    </source>
</evidence>
<dbReference type="Gene3D" id="4.10.830.30">
    <property type="entry name" value="Ribosomal protein L31"/>
    <property type="match status" value="1"/>
</dbReference>
<evidence type="ECO:0000256" key="3">
    <source>
        <dbReference type="ARBA" id="ARBA00022884"/>
    </source>
</evidence>
<dbReference type="GO" id="GO:0005840">
    <property type="term" value="C:ribosome"/>
    <property type="evidence" value="ECO:0007669"/>
    <property type="project" value="UniProtKB-KW"/>
</dbReference>
<dbReference type="GO" id="GO:1990904">
    <property type="term" value="C:ribonucleoprotein complex"/>
    <property type="evidence" value="ECO:0007669"/>
    <property type="project" value="UniProtKB-KW"/>
</dbReference>
<comment type="caution">
    <text evidence="7">Lacks conserved residue(s) required for the propagation of feature annotation.</text>
</comment>
<evidence type="ECO:0000256" key="5">
    <source>
        <dbReference type="ARBA" id="ARBA00023274"/>
    </source>
</evidence>
<dbReference type="PANTHER" id="PTHR33280">
    <property type="entry name" value="50S RIBOSOMAL PROTEIN L31, CHLOROPLASTIC"/>
    <property type="match status" value="1"/>
</dbReference>
<organism evidence="9 10">
    <name type="scientific">Mycoplasmoides genitalium M6320</name>
    <dbReference type="NCBI Taxonomy" id="662945"/>
    <lineage>
        <taxon>Bacteria</taxon>
        <taxon>Bacillati</taxon>
        <taxon>Mycoplasmatota</taxon>
        <taxon>Mycoplasmoidales</taxon>
        <taxon>Mycoplasmoidaceae</taxon>
        <taxon>Mycoplasmoides</taxon>
    </lineage>
</organism>